<dbReference type="AlphaFoldDB" id="A0A8H3H7D9"/>
<dbReference type="CDD" id="cd19071">
    <property type="entry name" value="AKR_AKR1-5-like"/>
    <property type="match status" value="1"/>
</dbReference>
<sequence>MAEKVHHIAYHQEAPELALPNNKNKPNSLARAARILGVTAIMLLGIRAVLPSGSISHLSRAAGCGSHRKLVHDAKLRLPSHYTLPSGDQIPSVALGAAIAFKAMMIGGAVKSALKAGYRHIDGAWIYGNEEEIGQAIKESGIERKDLWLTSKLWNSFHKPEDVEPVLDETLQRLQTDYLDLYLIHWPVAFKEPGPNDEIIVDHELTENPLLTWQKLEELVAKGKIRNIGVSNFNIRRLTNLTSAPDIRIKPAINQVELNFFNPQPELVKWSKENNILLESYSPLGSNDQVGESLKNPVVQDIAKALKITPAQVIISWHVQRGTVVLPKSVTPSRVEENLNVFKLPKEQFNKLEKAATSHSSRRVVDPSESWGVDIFEDEK</sequence>
<protein>
    <recommendedName>
        <fullName evidence="2">NADP-dependent oxidoreductase domain-containing protein</fullName>
    </recommendedName>
</protein>
<keyword evidence="1" id="KW-0560">Oxidoreductase</keyword>
<dbReference type="PROSITE" id="PS00062">
    <property type="entry name" value="ALDOKETO_REDUCTASE_2"/>
    <property type="match status" value="1"/>
</dbReference>
<dbReference type="GO" id="GO:0016616">
    <property type="term" value="F:oxidoreductase activity, acting on the CH-OH group of donors, NAD or NADP as acceptor"/>
    <property type="evidence" value="ECO:0007669"/>
    <property type="project" value="UniProtKB-ARBA"/>
</dbReference>
<dbReference type="SUPFAM" id="SSF51430">
    <property type="entry name" value="NAD(P)-linked oxidoreductase"/>
    <property type="match status" value="1"/>
</dbReference>
<dbReference type="PANTHER" id="PTHR11732">
    <property type="entry name" value="ALDO/KETO REDUCTASE"/>
    <property type="match status" value="1"/>
</dbReference>
<feature type="domain" description="NADP-dependent oxidoreductase" evidence="2">
    <location>
        <begin position="109"/>
        <end position="355"/>
    </location>
</feature>
<name>A0A8H3H7D9_9AGAM</name>
<dbReference type="Pfam" id="PF00248">
    <property type="entry name" value="Aldo_ket_red"/>
    <property type="match status" value="1"/>
</dbReference>
<dbReference type="InterPro" id="IPR020471">
    <property type="entry name" value="AKR"/>
</dbReference>
<dbReference type="Proteomes" id="UP000663888">
    <property type="component" value="Unassembled WGS sequence"/>
</dbReference>
<organism evidence="3 4">
    <name type="scientific">Rhizoctonia solani</name>
    <dbReference type="NCBI Taxonomy" id="456999"/>
    <lineage>
        <taxon>Eukaryota</taxon>
        <taxon>Fungi</taxon>
        <taxon>Dikarya</taxon>
        <taxon>Basidiomycota</taxon>
        <taxon>Agaricomycotina</taxon>
        <taxon>Agaricomycetes</taxon>
        <taxon>Cantharellales</taxon>
        <taxon>Ceratobasidiaceae</taxon>
        <taxon>Rhizoctonia</taxon>
    </lineage>
</organism>
<dbReference type="Gene3D" id="3.20.20.100">
    <property type="entry name" value="NADP-dependent oxidoreductase domain"/>
    <property type="match status" value="1"/>
</dbReference>
<evidence type="ECO:0000313" key="3">
    <source>
        <dbReference type="EMBL" id="CAE6488232.1"/>
    </source>
</evidence>
<dbReference type="InterPro" id="IPR018170">
    <property type="entry name" value="Aldo/ket_reductase_CS"/>
</dbReference>
<evidence type="ECO:0000256" key="1">
    <source>
        <dbReference type="ARBA" id="ARBA00023002"/>
    </source>
</evidence>
<accession>A0A8H3H7D9</accession>
<evidence type="ECO:0000259" key="2">
    <source>
        <dbReference type="Pfam" id="PF00248"/>
    </source>
</evidence>
<comment type="caution">
    <text evidence="3">The sequence shown here is derived from an EMBL/GenBank/DDBJ whole genome shotgun (WGS) entry which is preliminary data.</text>
</comment>
<dbReference type="PRINTS" id="PR00069">
    <property type="entry name" value="ALDKETRDTASE"/>
</dbReference>
<evidence type="ECO:0000313" key="4">
    <source>
        <dbReference type="Proteomes" id="UP000663888"/>
    </source>
</evidence>
<dbReference type="EMBL" id="CAJMWX010001426">
    <property type="protein sequence ID" value="CAE6488232.1"/>
    <property type="molecule type" value="Genomic_DNA"/>
</dbReference>
<dbReference type="InterPro" id="IPR036812">
    <property type="entry name" value="NAD(P)_OxRdtase_dom_sf"/>
</dbReference>
<reference evidence="3" key="1">
    <citation type="submission" date="2021-01" db="EMBL/GenBank/DDBJ databases">
        <authorList>
            <person name="Kaushik A."/>
        </authorList>
    </citation>
    <scope>NUCLEOTIDE SEQUENCE</scope>
    <source>
        <strain evidence="3">AG4-R118</strain>
    </source>
</reference>
<dbReference type="InterPro" id="IPR023210">
    <property type="entry name" value="NADP_OxRdtase_dom"/>
</dbReference>
<dbReference type="FunFam" id="3.20.20.100:FF:000002">
    <property type="entry name" value="2,5-diketo-D-gluconic acid reductase A"/>
    <property type="match status" value="1"/>
</dbReference>
<proteinExistence type="predicted"/>
<dbReference type="PROSITE" id="PS00798">
    <property type="entry name" value="ALDOKETO_REDUCTASE_1"/>
    <property type="match status" value="1"/>
</dbReference>
<gene>
    <name evidence="3" type="ORF">RDB_LOCUS135173</name>
</gene>